<accession>A0A975BQV7</accession>
<dbReference type="Pfam" id="PF13439">
    <property type="entry name" value="Glyco_transf_4"/>
    <property type="match status" value="1"/>
</dbReference>
<proteinExistence type="predicted"/>
<organism evidence="2 3">
    <name type="scientific">Desulfonema magnum</name>
    <dbReference type="NCBI Taxonomy" id="45655"/>
    <lineage>
        <taxon>Bacteria</taxon>
        <taxon>Pseudomonadati</taxon>
        <taxon>Thermodesulfobacteriota</taxon>
        <taxon>Desulfobacteria</taxon>
        <taxon>Desulfobacterales</taxon>
        <taxon>Desulfococcaceae</taxon>
        <taxon>Desulfonema</taxon>
    </lineage>
</organism>
<dbReference type="Gene3D" id="3.40.50.2000">
    <property type="entry name" value="Glycogen Phosphorylase B"/>
    <property type="match status" value="2"/>
</dbReference>
<dbReference type="Proteomes" id="UP000663722">
    <property type="component" value="Chromosome"/>
</dbReference>
<dbReference type="InterPro" id="IPR050194">
    <property type="entry name" value="Glycosyltransferase_grp1"/>
</dbReference>
<evidence type="ECO:0000259" key="1">
    <source>
        <dbReference type="Pfam" id="PF13439"/>
    </source>
</evidence>
<name>A0A975BQV7_9BACT</name>
<dbReference type="Pfam" id="PF13692">
    <property type="entry name" value="Glyco_trans_1_4"/>
    <property type="match status" value="1"/>
</dbReference>
<dbReference type="GO" id="GO:0016757">
    <property type="term" value="F:glycosyltransferase activity"/>
    <property type="evidence" value="ECO:0007669"/>
    <property type="project" value="TreeGrafter"/>
</dbReference>
<reference evidence="2" key="1">
    <citation type="journal article" date="2021" name="Microb. Physiol.">
        <title>Proteogenomic Insights into the Physiology of Marine, Sulfate-Reducing, Filamentous Desulfonema limicola and Desulfonema magnum.</title>
        <authorList>
            <person name="Schnaars V."/>
            <person name="Wohlbrand L."/>
            <person name="Scheve S."/>
            <person name="Hinrichs C."/>
            <person name="Reinhardt R."/>
            <person name="Rabus R."/>
        </authorList>
    </citation>
    <scope>NUCLEOTIDE SEQUENCE</scope>
    <source>
        <strain evidence="2">4be13</strain>
    </source>
</reference>
<feature type="domain" description="Glycosyltransferase subfamily 4-like N-terminal" evidence="1">
    <location>
        <begin position="19"/>
        <end position="203"/>
    </location>
</feature>
<evidence type="ECO:0000313" key="2">
    <source>
        <dbReference type="EMBL" id="QTA90016.1"/>
    </source>
</evidence>
<dbReference type="CDD" id="cd03794">
    <property type="entry name" value="GT4_WbuB-like"/>
    <property type="match status" value="1"/>
</dbReference>
<dbReference type="KEGG" id="dmm:dnm_060760"/>
<dbReference type="PANTHER" id="PTHR45947">
    <property type="entry name" value="SULFOQUINOVOSYL TRANSFERASE SQD2"/>
    <property type="match status" value="1"/>
</dbReference>
<dbReference type="InterPro" id="IPR028098">
    <property type="entry name" value="Glyco_trans_4-like_N"/>
</dbReference>
<evidence type="ECO:0000313" key="3">
    <source>
        <dbReference type="Proteomes" id="UP000663722"/>
    </source>
</evidence>
<dbReference type="SUPFAM" id="SSF53756">
    <property type="entry name" value="UDP-Glycosyltransferase/glycogen phosphorylase"/>
    <property type="match status" value="1"/>
</dbReference>
<dbReference type="PANTHER" id="PTHR45947:SF3">
    <property type="entry name" value="SULFOQUINOVOSYL TRANSFERASE SQD2"/>
    <property type="match status" value="1"/>
</dbReference>
<sequence>MKPGNVLIILENSWVPIDRRVWYEATTLRDAGWKVTVICPAARGAHAGTESPEYNIIAKHKMLDGISVYFFPLIFAEKGTKAYIVEYLKAFISITGLSWKVWRKERFDILHVCNPPDIFFPIALFYRFLGSKFVFDHHDLFPEMIRWRFRGIKGKLLYLLARVTEYFTFSSSNAVITTNESYKQIGTERNHIRPDRIFVVRNGPKIREFVPVKKNPDLKKGFPFVACYVGVMGEEDGVFGLVDVIRYIVQEKGRRDILFLLVGDGSERMKVLNALSEKGLSAFVDMPGTIRDDFLLRSYMSVADVFLSPEPWTPLNALSTFIKNGEYMAIGKPIVAYDLKETRYTAQEAAVYVPSGDIQQFAQAISDMMDHPEKREQMGRVGSQRISEFLGWEHQKQNLLRAYQTALKGK</sequence>
<keyword evidence="3" id="KW-1185">Reference proteome</keyword>
<dbReference type="AlphaFoldDB" id="A0A975BQV7"/>
<protein>
    <submittedName>
        <fullName evidence="2">Glycosyltransferase, family I</fullName>
    </submittedName>
</protein>
<gene>
    <name evidence="2" type="ORF">dnm_060760</name>
</gene>
<dbReference type="RefSeq" id="WP_207678401.1">
    <property type="nucleotide sequence ID" value="NZ_CP061800.1"/>
</dbReference>
<dbReference type="EMBL" id="CP061800">
    <property type="protein sequence ID" value="QTA90016.1"/>
    <property type="molecule type" value="Genomic_DNA"/>
</dbReference>